<dbReference type="OrthoDB" id="8537976at2"/>
<comment type="caution">
    <text evidence="6">The sequence shown here is derived from an EMBL/GenBank/DDBJ whole genome shotgun (WGS) entry which is preliminary data.</text>
</comment>
<dbReference type="PANTHER" id="PTHR35814">
    <property type="match status" value="1"/>
</dbReference>
<dbReference type="SUPFAM" id="SSF161084">
    <property type="entry name" value="MAPEG domain-like"/>
    <property type="match status" value="1"/>
</dbReference>
<dbReference type="InterPro" id="IPR023352">
    <property type="entry name" value="MAPEG-like_dom_sf"/>
</dbReference>
<dbReference type="Pfam" id="PF01124">
    <property type="entry name" value="MAPEG"/>
    <property type="match status" value="1"/>
</dbReference>
<feature type="transmembrane region" description="Helical" evidence="5">
    <location>
        <begin position="68"/>
        <end position="89"/>
    </location>
</feature>
<dbReference type="EMBL" id="VICE01000096">
    <property type="protein sequence ID" value="TQD43534.1"/>
    <property type="molecule type" value="Genomic_DNA"/>
</dbReference>
<dbReference type="RefSeq" id="WP_141518765.1">
    <property type="nucleotide sequence ID" value="NZ_VICE01000096.1"/>
</dbReference>
<reference evidence="6 7" key="1">
    <citation type="submission" date="2019-06" db="EMBL/GenBank/DDBJ databases">
        <title>Lysobacter alkalisoli sp. nov. isolated from saline soil.</title>
        <authorList>
            <person name="Sun J.-Q."/>
            <person name="Xu L."/>
        </authorList>
    </citation>
    <scope>NUCLEOTIDE SEQUENCE [LARGE SCALE GENOMIC DNA]</scope>
    <source>
        <strain evidence="6 7">JCM 31130</strain>
    </source>
</reference>
<evidence type="ECO:0000256" key="3">
    <source>
        <dbReference type="ARBA" id="ARBA00022989"/>
    </source>
</evidence>
<evidence type="ECO:0000313" key="7">
    <source>
        <dbReference type="Proteomes" id="UP000318212"/>
    </source>
</evidence>
<name>A0A508A519_9GAMM</name>
<evidence type="ECO:0000256" key="1">
    <source>
        <dbReference type="ARBA" id="ARBA00004370"/>
    </source>
</evidence>
<protein>
    <submittedName>
        <fullName evidence="6">MAPEG family protein</fullName>
    </submittedName>
</protein>
<keyword evidence="2 5" id="KW-0812">Transmembrane</keyword>
<dbReference type="GO" id="GO:0016020">
    <property type="term" value="C:membrane"/>
    <property type="evidence" value="ECO:0007669"/>
    <property type="project" value="UniProtKB-SubCell"/>
</dbReference>
<sequence length="131" mass="14118">MPLITLFFASLLVLLNLVLMVRVTLRRRERKIGLGSGGDALLQQRIRAHANFIEQAPLALLMLMMLELSGLAPVAIWVLGAMLLAGRVLHAIGVSGSGGYSFGRFTGTLLSWAVLLASAVLGLYVVAMRLF</sequence>
<evidence type="ECO:0000313" key="6">
    <source>
        <dbReference type="EMBL" id="TQD43534.1"/>
    </source>
</evidence>
<keyword evidence="3 5" id="KW-1133">Transmembrane helix</keyword>
<keyword evidence="7" id="KW-1185">Reference proteome</keyword>
<dbReference type="Proteomes" id="UP000318212">
    <property type="component" value="Unassembled WGS sequence"/>
</dbReference>
<gene>
    <name evidence="6" type="ORF">FKV25_10560</name>
</gene>
<evidence type="ECO:0000256" key="4">
    <source>
        <dbReference type="ARBA" id="ARBA00023136"/>
    </source>
</evidence>
<evidence type="ECO:0000256" key="5">
    <source>
        <dbReference type="SAM" id="Phobius"/>
    </source>
</evidence>
<dbReference type="PANTHER" id="PTHR35814:SF1">
    <property type="entry name" value="GLUTATHIONE S-TRANSFERASE-RELATED"/>
    <property type="match status" value="1"/>
</dbReference>
<organism evidence="6 7">
    <name type="scientific">Marilutibacter aestuarii</name>
    <dbReference type="NCBI Taxonomy" id="1706195"/>
    <lineage>
        <taxon>Bacteria</taxon>
        <taxon>Pseudomonadati</taxon>
        <taxon>Pseudomonadota</taxon>
        <taxon>Gammaproteobacteria</taxon>
        <taxon>Lysobacterales</taxon>
        <taxon>Lysobacteraceae</taxon>
        <taxon>Marilutibacter</taxon>
    </lineage>
</organism>
<feature type="transmembrane region" description="Helical" evidence="5">
    <location>
        <begin position="109"/>
        <end position="127"/>
    </location>
</feature>
<accession>A0A508A519</accession>
<keyword evidence="4 5" id="KW-0472">Membrane</keyword>
<proteinExistence type="predicted"/>
<dbReference type="InterPro" id="IPR001129">
    <property type="entry name" value="Membr-assoc_MAPEG"/>
</dbReference>
<dbReference type="AlphaFoldDB" id="A0A508A519"/>
<feature type="transmembrane region" description="Helical" evidence="5">
    <location>
        <begin position="6"/>
        <end position="25"/>
    </location>
</feature>
<comment type="subcellular location">
    <subcellularLocation>
        <location evidence="1">Membrane</location>
    </subcellularLocation>
</comment>
<evidence type="ECO:0000256" key="2">
    <source>
        <dbReference type="ARBA" id="ARBA00022692"/>
    </source>
</evidence>
<dbReference type="Gene3D" id="1.20.120.550">
    <property type="entry name" value="Membrane associated eicosanoid/glutathione metabolism-like domain"/>
    <property type="match status" value="1"/>
</dbReference>